<proteinExistence type="predicted"/>
<protein>
    <submittedName>
        <fullName evidence="2">Uncharacterized protein</fullName>
    </submittedName>
</protein>
<feature type="non-terminal residue" evidence="2">
    <location>
        <position position="36"/>
    </location>
</feature>
<feature type="region of interest" description="Disordered" evidence="1">
    <location>
        <begin position="1"/>
        <end position="21"/>
    </location>
</feature>
<name>A0A382EIE4_9ZZZZ</name>
<reference evidence="2" key="1">
    <citation type="submission" date="2018-05" db="EMBL/GenBank/DDBJ databases">
        <authorList>
            <person name="Lanie J.A."/>
            <person name="Ng W.-L."/>
            <person name="Kazmierczak K.M."/>
            <person name="Andrzejewski T.M."/>
            <person name="Davidsen T.M."/>
            <person name="Wayne K.J."/>
            <person name="Tettelin H."/>
            <person name="Glass J.I."/>
            <person name="Rusch D."/>
            <person name="Podicherti R."/>
            <person name="Tsui H.-C.T."/>
            <person name="Winkler M.E."/>
        </authorList>
    </citation>
    <scope>NUCLEOTIDE SEQUENCE</scope>
</reference>
<organism evidence="2">
    <name type="scientific">marine metagenome</name>
    <dbReference type="NCBI Taxonomy" id="408172"/>
    <lineage>
        <taxon>unclassified sequences</taxon>
        <taxon>metagenomes</taxon>
        <taxon>ecological metagenomes</taxon>
    </lineage>
</organism>
<accession>A0A382EIE4</accession>
<feature type="non-terminal residue" evidence="2">
    <location>
        <position position="1"/>
    </location>
</feature>
<dbReference type="AlphaFoldDB" id="A0A382EIE4"/>
<sequence>GFTTRSSPWQAAKKPRANWPGWATRSSLRGCLARPC</sequence>
<evidence type="ECO:0000313" key="2">
    <source>
        <dbReference type="EMBL" id="SVB50498.1"/>
    </source>
</evidence>
<evidence type="ECO:0000256" key="1">
    <source>
        <dbReference type="SAM" id="MobiDB-lite"/>
    </source>
</evidence>
<dbReference type="EMBL" id="UINC01044697">
    <property type="protein sequence ID" value="SVB50498.1"/>
    <property type="molecule type" value="Genomic_DNA"/>
</dbReference>
<gene>
    <name evidence="2" type="ORF">METZ01_LOCUS203352</name>
</gene>